<gene>
    <name evidence="2" type="ORF">PILCRDRAFT_816153</name>
</gene>
<evidence type="ECO:0000313" key="3">
    <source>
        <dbReference type="Proteomes" id="UP000054166"/>
    </source>
</evidence>
<name>A0A0C3BIT2_PILCF</name>
<evidence type="ECO:0000313" key="2">
    <source>
        <dbReference type="EMBL" id="KIM86223.1"/>
    </source>
</evidence>
<evidence type="ECO:0000256" key="1">
    <source>
        <dbReference type="SAM" id="MobiDB-lite"/>
    </source>
</evidence>
<dbReference type="AlphaFoldDB" id="A0A0C3BIT2"/>
<dbReference type="InParanoid" id="A0A0C3BIT2"/>
<organism evidence="2 3">
    <name type="scientific">Piloderma croceum (strain F 1598)</name>
    <dbReference type="NCBI Taxonomy" id="765440"/>
    <lineage>
        <taxon>Eukaryota</taxon>
        <taxon>Fungi</taxon>
        <taxon>Dikarya</taxon>
        <taxon>Basidiomycota</taxon>
        <taxon>Agaricomycotina</taxon>
        <taxon>Agaricomycetes</taxon>
        <taxon>Agaricomycetidae</taxon>
        <taxon>Atheliales</taxon>
        <taxon>Atheliaceae</taxon>
        <taxon>Piloderma</taxon>
    </lineage>
</organism>
<proteinExistence type="predicted"/>
<dbReference type="EMBL" id="KN832982">
    <property type="protein sequence ID" value="KIM86223.1"/>
    <property type="molecule type" value="Genomic_DNA"/>
</dbReference>
<reference evidence="2 3" key="1">
    <citation type="submission" date="2014-04" db="EMBL/GenBank/DDBJ databases">
        <authorList>
            <consortium name="DOE Joint Genome Institute"/>
            <person name="Kuo A."/>
            <person name="Tarkka M."/>
            <person name="Buscot F."/>
            <person name="Kohler A."/>
            <person name="Nagy L.G."/>
            <person name="Floudas D."/>
            <person name="Copeland A."/>
            <person name="Barry K.W."/>
            <person name="Cichocki N."/>
            <person name="Veneault-Fourrey C."/>
            <person name="LaButti K."/>
            <person name="Lindquist E.A."/>
            <person name="Lipzen A."/>
            <person name="Lundell T."/>
            <person name="Morin E."/>
            <person name="Murat C."/>
            <person name="Sun H."/>
            <person name="Tunlid A."/>
            <person name="Henrissat B."/>
            <person name="Grigoriev I.V."/>
            <person name="Hibbett D.S."/>
            <person name="Martin F."/>
            <person name="Nordberg H.P."/>
            <person name="Cantor M.N."/>
            <person name="Hua S.X."/>
        </authorList>
    </citation>
    <scope>NUCLEOTIDE SEQUENCE [LARGE SCALE GENOMIC DNA]</scope>
    <source>
        <strain evidence="2 3">F 1598</strain>
    </source>
</reference>
<reference evidence="3" key="2">
    <citation type="submission" date="2015-01" db="EMBL/GenBank/DDBJ databases">
        <title>Evolutionary Origins and Diversification of the Mycorrhizal Mutualists.</title>
        <authorList>
            <consortium name="DOE Joint Genome Institute"/>
            <consortium name="Mycorrhizal Genomics Consortium"/>
            <person name="Kohler A."/>
            <person name="Kuo A."/>
            <person name="Nagy L.G."/>
            <person name="Floudas D."/>
            <person name="Copeland A."/>
            <person name="Barry K.W."/>
            <person name="Cichocki N."/>
            <person name="Veneault-Fourrey C."/>
            <person name="LaButti K."/>
            <person name="Lindquist E.A."/>
            <person name="Lipzen A."/>
            <person name="Lundell T."/>
            <person name="Morin E."/>
            <person name="Murat C."/>
            <person name="Riley R."/>
            <person name="Ohm R."/>
            <person name="Sun H."/>
            <person name="Tunlid A."/>
            <person name="Henrissat B."/>
            <person name="Grigoriev I.V."/>
            <person name="Hibbett D.S."/>
            <person name="Martin F."/>
        </authorList>
    </citation>
    <scope>NUCLEOTIDE SEQUENCE [LARGE SCALE GENOMIC DNA]</scope>
    <source>
        <strain evidence="3">F 1598</strain>
    </source>
</reference>
<dbReference type="Proteomes" id="UP000054166">
    <property type="component" value="Unassembled WGS sequence"/>
</dbReference>
<keyword evidence="3" id="KW-1185">Reference proteome</keyword>
<feature type="compositionally biased region" description="Polar residues" evidence="1">
    <location>
        <begin position="28"/>
        <end position="41"/>
    </location>
</feature>
<feature type="region of interest" description="Disordered" evidence="1">
    <location>
        <begin position="28"/>
        <end position="63"/>
    </location>
</feature>
<protein>
    <submittedName>
        <fullName evidence="2">Uncharacterized protein</fullName>
    </submittedName>
</protein>
<sequence length="63" mass="6876">MQGAAYSAYPYNTRTPYPAHYYPPQTFPNVYPQSPTSQATPVHSARAARSLSPNPHAELGKGL</sequence>
<accession>A0A0C3BIT2</accession>
<dbReference type="HOGENOM" id="CLU_2886608_0_0_1"/>